<proteinExistence type="inferred from homology"/>
<dbReference type="InterPro" id="IPR052021">
    <property type="entry name" value="Type-I_RS_S_subunit"/>
</dbReference>
<dbReference type="Gene3D" id="3.90.220.20">
    <property type="entry name" value="DNA methylase specificity domains"/>
    <property type="match status" value="2"/>
</dbReference>
<evidence type="ECO:0000256" key="3">
    <source>
        <dbReference type="ARBA" id="ARBA00023125"/>
    </source>
</evidence>
<evidence type="ECO:0000256" key="2">
    <source>
        <dbReference type="ARBA" id="ARBA00022747"/>
    </source>
</evidence>
<name>A0A3E2NGH6_9FIRM</name>
<gene>
    <name evidence="5" type="ORF">DS742_06125</name>
</gene>
<reference evidence="5 6" key="1">
    <citation type="submission" date="2018-07" db="EMBL/GenBank/DDBJ databases">
        <title>New species, Clostridium PI-S10-A1B.</title>
        <authorList>
            <person name="Krishna G."/>
            <person name="Summeta K."/>
            <person name="Shikha S."/>
            <person name="Prabhu P.B."/>
            <person name="Suresh K."/>
        </authorList>
    </citation>
    <scope>NUCLEOTIDE SEQUENCE [LARGE SCALE GENOMIC DNA]</scope>
    <source>
        <strain evidence="5 6">PI-S10-A1B</strain>
    </source>
</reference>
<dbReference type="InterPro" id="IPR000055">
    <property type="entry name" value="Restrct_endonuc_typeI_TRD"/>
</dbReference>
<dbReference type="AlphaFoldDB" id="A0A3E2NGH6"/>
<evidence type="ECO:0000256" key="1">
    <source>
        <dbReference type="ARBA" id="ARBA00010923"/>
    </source>
</evidence>
<evidence type="ECO:0000259" key="4">
    <source>
        <dbReference type="Pfam" id="PF01420"/>
    </source>
</evidence>
<dbReference type="GO" id="GO:0009307">
    <property type="term" value="P:DNA restriction-modification system"/>
    <property type="evidence" value="ECO:0007669"/>
    <property type="project" value="UniProtKB-KW"/>
</dbReference>
<dbReference type="OrthoDB" id="9811611at2"/>
<dbReference type="RefSeq" id="WP_117416112.1">
    <property type="nucleotide sequence ID" value="NZ_QOHO01000016.1"/>
</dbReference>
<accession>A0A3E2NGH6</accession>
<dbReference type="PANTHER" id="PTHR30408">
    <property type="entry name" value="TYPE-1 RESTRICTION ENZYME ECOKI SPECIFICITY PROTEIN"/>
    <property type="match status" value="1"/>
</dbReference>
<protein>
    <submittedName>
        <fullName evidence="5">Restriction endonuclease subunit S</fullName>
    </submittedName>
</protein>
<dbReference type="GO" id="GO:0003677">
    <property type="term" value="F:DNA binding"/>
    <property type="evidence" value="ECO:0007669"/>
    <property type="project" value="UniProtKB-KW"/>
</dbReference>
<organism evidence="5 6">
    <name type="scientific">Lacrimispora amygdalina</name>
    <dbReference type="NCBI Taxonomy" id="253257"/>
    <lineage>
        <taxon>Bacteria</taxon>
        <taxon>Bacillati</taxon>
        <taxon>Bacillota</taxon>
        <taxon>Clostridia</taxon>
        <taxon>Lachnospirales</taxon>
        <taxon>Lachnospiraceae</taxon>
        <taxon>Lacrimispora</taxon>
    </lineage>
</organism>
<keyword evidence="2" id="KW-0680">Restriction system</keyword>
<feature type="domain" description="Type I restriction modification DNA specificity" evidence="4">
    <location>
        <begin position="41"/>
        <end position="180"/>
    </location>
</feature>
<sequence>MKTITLSDVSVNGRGYYGIGASAVPFSGDLYTYLRITDINDDGTLNMADLKSVDDEKACEYLLQPNDIVFARTGASTGRNYFYDGSDGKFVYAGFLIKFSIDPSKINPKYVKYFCLSQQYKDWIHSFNTGSTRGNINAQTLGKMPIPELEREKQDALVEILSSIDTKIKQNNAINENLEQQAKAIYQQMFIENTSPDWAEGSLRDIADITMGQSPSGSSYNEDGIGTIFFQGRAEFSFRFPTIRLYTTEPKRMAYANDILMSVRAPVGDLNIAHTDCCIGRGLAAIHSKTNHQSFVLYTMFSLRKQLDVFNGEGTVFGSINRNSLNDMPILIPSDETIEEFEKIVAPMDAAIRNNYDEICRLQAVRDSLLPRLMSGELDVSSLDI</sequence>
<keyword evidence="5" id="KW-0255">Endonuclease</keyword>
<keyword evidence="3" id="KW-0238">DNA-binding</keyword>
<dbReference type="CDD" id="cd17495">
    <property type="entry name" value="RMtype1_S_Cep9333ORF4827P-TRD2-CR2_like"/>
    <property type="match status" value="1"/>
</dbReference>
<dbReference type="PANTHER" id="PTHR30408:SF12">
    <property type="entry name" value="TYPE I RESTRICTION ENZYME MJAVIII SPECIFICITY SUBUNIT"/>
    <property type="match status" value="1"/>
</dbReference>
<evidence type="ECO:0000313" key="5">
    <source>
        <dbReference type="EMBL" id="RFZ80033.1"/>
    </source>
</evidence>
<dbReference type="Pfam" id="PF01420">
    <property type="entry name" value="Methylase_S"/>
    <property type="match status" value="2"/>
</dbReference>
<dbReference type="PROSITE" id="PS00018">
    <property type="entry name" value="EF_HAND_1"/>
    <property type="match status" value="1"/>
</dbReference>
<keyword evidence="5" id="KW-0378">Hydrolase</keyword>
<dbReference type="InterPro" id="IPR044946">
    <property type="entry name" value="Restrct_endonuc_typeI_TRD_sf"/>
</dbReference>
<comment type="similarity">
    <text evidence="1">Belongs to the type-I restriction system S methylase family.</text>
</comment>
<dbReference type="CDD" id="cd17521">
    <property type="entry name" value="RMtype1_S_Sau13435ORF2165P_TRD2-CR2_like"/>
    <property type="match status" value="1"/>
</dbReference>
<dbReference type="Proteomes" id="UP000260680">
    <property type="component" value="Unassembled WGS sequence"/>
</dbReference>
<keyword evidence="5" id="KW-0540">Nuclease</keyword>
<dbReference type="InterPro" id="IPR018247">
    <property type="entry name" value="EF_Hand_1_Ca_BS"/>
</dbReference>
<dbReference type="GO" id="GO:0004519">
    <property type="term" value="F:endonuclease activity"/>
    <property type="evidence" value="ECO:0007669"/>
    <property type="project" value="UniProtKB-KW"/>
</dbReference>
<comment type="caution">
    <text evidence="5">The sequence shown here is derived from an EMBL/GenBank/DDBJ whole genome shotgun (WGS) entry which is preliminary data.</text>
</comment>
<dbReference type="SUPFAM" id="SSF116734">
    <property type="entry name" value="DNA methylase specificity domain"/>
    <property type="match status" value="2"/>
</dbReference>
<dbReference type="EMBL" id="QOHO01000016">
    <property type="protein sequence ID" value="RFZ80033.1"/>
    <property type="molecule type" value="Genomic_DNA"/>
</dbReference>
<evidence type="ECO:0000313" key="6">
    <source>
        <dbReference type="Proteomes" id="UP000260680"/>
    </source>
</evidence>
<feature type="domain" description="Type I restriction modification DNA specificity" evidence="4">
    <location>
        <begin position="197"/>
        <end position="350"/>
    </location>
</feature>